<organism evidence="2 3">
    <name type="scientific">Thalassotalea mangrovi</name>
    <dbReference type="NCBI Taxonomy" id="2572245"/>
    <lineage>
        <taxon>Bacteria</taxon>
        <taxon>Pseudomonadati</taxon>
        <taxon>Pseudomonadota</taxon>
        <taxon>Gammaproteobacteria</taxon>
        <taxon>Alteromonadales</taxon>
        <taxon>Colwelliaceae</taxon>
        <taxon>Thalassotalea</taxon>
    </lineage>
</organism>
<keyword evidence="3" id="KW-1185">Reference proteome</keyword>
<keyword evidence="1" id="KW-0812">Transmembrane</keyword>
<name>A0A4U1BBH3_9GAMM</name>
<feature type="transmembrane region" description="Helical" evidence="1">
    <location>
        <begin position="9"/>
        <end position="32"/>
    </location>
</feature>
<proteinExistence type="predicted"/>
<accession>A0A4U1BBH3</accession>
<keyword evidence="1" id="KW-1133">Transmembrane helix</keyword>
<evidence type="ECO:0000313" key="2">
    <source>
        <dbReference type="EMBL" id="TKB47369.1"/>
    </source>
</evidence>
<dbReference type="RefSeq" id="WP_136734180.1">
    <property type="nucleotide sequence ID" value="NZ_SWDB01000003.1"/>
</dbReference>
<dbReference type="EMBL" id="SWDB01000003">
    <property type="protein sequence ID" value="TKB47369.1"/>
    <property type="molecule type" value="Genomic_DNA"/>
</dbReference>
<dbReference type="Proteomes" id="UP000307999">
    <property type="component" value="Unassembled WGS sequence"/>
</dbReference>
<sequence>MKLQHISRFIAQCCWWGMYLFAGTGILVHWVAGASIATDSLPELGNSSLHLNHNQDVENRIAKKLSSTQPNTLIGENIAAYFYTNPDIYVGDITGMNSMAISEPVFSDDTKRLTADGDESKAMSWQGGVSLRFNSVAYQQNLRYLNPSETVLLQDDLYGPGKYQILTILLMSDAALNEWLAEQQQSSSKSKPRWLILHSPYEQEASEIRYVIMAHKLSDSVNLEQVSYRF</sequence>
<evidence type="ECO:0000313" key="3">
    <source>
        <dbReference type="Proteomes" id="UP000307999"/>
    </source>
</evidence>
<comment type="caution">
    <text evidence="2">The sequence shown here is derived from an EMBL/GenBank/DDBJ whole genome shotgun (WGS) entry which is preliminary data.</text>
</comment>
<dbReference type="OrthoDB" id="6400817at2"/>
<dbReference type="AlphaFoldDB" id="A0A4U1BBH3"/>
<protein>
    <submittedName>
        <fullName evidence="2">Uncharacterized protein</fullName>
    </submittedName>
</protein>
<evidence type="ECO:0000256" key="1">
    <source>
        <dbReference type="SAM" id="Phobius"/>
    </source>
</evidence>
<gene>
    <name evidence="2" type="ORF">E8M12_00845</name>
</gene>
<reference evidence="2 3" key="1">
    <citation type="submission" date="2019-04" db="EMBL/GenBank/DDBJ databases">
        <title>Thalassotalea guangxiensis sp. nov., isolated from sediment of the coastal wetland.</title>
        <authorList>
            <person name="Zheng S."/>
            <person name="Zhang D."/>
        </authorList>
    </citation>
    <scope>NUCLEOTIDE SEQUENCE [LARGE SCALE GENOMIC DNA]</scope>
    <source>
        <strain evidence="2 3">ZS-4</strain>
    </source>
</reference>
<keyword evidence="1" id="KW-0472">Membrane</keyword>